<dbReference type="Gene3D" id="3.40.630.40">
    <property type="entry name" value="Zn-dependent exopeptidases"/>
    <property type="match status" value="1"/>
</dbReference>
<protein>
    <submittedName>
        <fullName evidence="1">N-formylglutamate amidohydrolase</fullName>
    </submittedName>
</protein>
<organism evidence="1 2">
    <name type="scientific">Dongia soli</name>
    <dbReference type="NCBI Taxonomy" id="600628"/>
    <lineage>
        <taxon>Bacteria</taxon>
        <taxon>Pseudomonadati</taxon>
        <taxon>Pseudomonadota</taxon>
        <taxon>Alphaproteobacteria</taxon>
        <taxon>Rhodospirillales</taxon>
        <taxon>Dongiaceae</taxon>
        <taxon>Dongia</taxon>
    </lineage>
</organism>
<evidence type="ECO:0000313" key="2">
    <source>
        <dbReference type="Proteomes" id="UP001279642"/>
    </source>
</evidence>
<dbReference type="Pfam" id="PF05013">
    <property type="entry name" value="FGase"/>
    <property type="match status" value="1"/>
</dbReference>
<name>A0ABU5EGD2_9PROT</name>
<proteinExistence type="predicted"/>
<dbReference type="RefSeq" id="WP_320509992.1">
    <property type="nucleotide sequence ID" value="NZ_JAXCLW010000006.1"/>
</dbReference>
<dbReference type="InterPro" id="IPR007709">
    <property type="entry name" value="N-FG_amidohydro"/>
</dbReference>
<dbReference type="Proteomes" id="UP001279642">
    <property type="component" value="Unassembled WGS sequence"/>
</dbReference>
<dbReference type="SUPFAM" id="SSF53187">
    <property type="entry name" value="Zn-dependent exopeptidases"/>
    <property type="match status" value="1"/>
</dbReference>
<evidence type="ECO:0000313" key="1">
    <source>
        <dbReference type="EMBL" id="MDY0884919.1"/>
    </source>
</evidence>
<comment type="caution">
    <text evidence="1">The sequence shown here is derived from an EMBL/GenBank/DDBJ whole genome shotgun (WGS) entry which is preliminary data.</text>
</comment>
<accession>A0ABU5EGD2</accession>
<sequence length="325" mass="35271">MSGDFNASDDAPAKPFEMIWPSRQTAPLLLASPHSGRHYPAAFLAQAILDRQVLRQSEDCYVDLLIEAGPRLGVPCLRALFPRIFVDPNRDAAELDPSMFLEALPAPVQAATPRVMAGLGVIPKLAANEREIYGRQLSYREAVERLEKYYRPYHRALAEAIRHIRAEFGHCLLLDCHSMPSGGAPLVTAMHGIDPAAGTVPAIGLTPGIARAPGPVDSGRNEVDFILGDCYGGSCADAVTAMTETFLTRAGARVRRNNPYSGGYVTQRYGRPAEGVHVLQLEINRRLYVDEANLTPTAGFAATKDLLSGLIGALRDAAADLMRRR</sequence>
<keyword evidence="2" id="KW-1185">Reference proteome</keyword>
<gene>
    <name evidence="1" type="ORF">SMD27_18895</name>
</gene>
<reference evidence="1 2" key="1">
    <citation type="journal article" date="2016" name="Antonie Van Leeuwenhoek">
        <title>Dongia soli sp. nov., isolated from soil from Dokdo, Korea.</title>
        <authorList>
            <person name="Kim D.U."/>
            <person name="Lee H."/>
            <person name="Kim H."/>
            <person name="Kim S.G."/>
            <person name="Ka J.O."/>
        </authorList>
    </citation>
    <scope>NUCLEOTIDE SEQUENCE [LARGE SCALE GENOMIC DNA]</scope>
    <source>
        <strain evidence="1 2">D78</strain>
    </source>
</reference>
<dbReference type="EMBL" id="JAXCLW010000006">
    <property type="protein sequence ID" value="MDY0884919.1"/>
    <property type="molecule type" value="Genomic_DNA"/>
</dbReference>